<reference evidence="2" key="2">
    <citation type="journal article" date="2021" name="Genome Biol. Evol.">
        <title>Developing a high-quality reference genome for a parasitic bivalve with doubly uniparental inheritance (Bivalvia: Unionida).</title>
        <authorList>
            <person name="Smith C.H."/>
        </authorList>
    </citation>
    <scope>NUCLEOTIDE SEQUENCE</scope>
    <source>
        <strain evidence="2">CHS0354</strain>
        <tissue evidence="2">Mantle</tissue>
    </source>
</reference>
<dbReference type="EMBL" id="JAEAOA010002358">
    <property type="protein sequence ID" value="KAK3603878.1"/>
    <property type="molecule type" value="Genomic_DNA"/>
</dbReference>
<reference evidence="2" key="3">
    <citation type="submission" date="2023-05" db="EMBL/GenBank/DDBJ databases">
        <authorList>
            <person name="Smith C.H."/>
        </authorList>
    </citation>
    <scope>NUCLEOTIDE SEQUENCE</scope>
    <source>
        <strain evidence="2">CHS0354</strain>
        <tissue evidence="2">Mantle</tissue>
    </source>
</reference>
<evidence type="ECO:0000256" key="1">
    <source>
        <dbReference type="SAM" id="MobiDB-lite"/>
    </source>
</evidence>
<dbReference type="Proteomes" id="UP001195483">
    <property type="component" value="Unassembled WGS sequence"/>
</dbReference>
<evidence type="ECO:0000313" key="3">
    <source>
        <dbReference type="Proteomes" id="UP001195483"/>
    </source>
</evidence>
<comment type="caution">
    <text evidence="2">The sequence shown here is derived from an EMBL/GenBank/DDBJ whole genome shotgun (WGS) entry which is preliminary data.</text>
</comment>
<name>A0AAE0T632_9BIVA</name>
<organism evidence="2 3">
    <name type="scientific">Potamilus streckersoni</name>
    <dbReference type="NCBI Taxonomy" id="2493646"/>
    <lineage>
        <taxon>Eukaryota</taxon>
        <taxon>Metazoa</taxon>
        <taxon>Spiralia</taxon>
        <taxon>Lophotrochozoa</taxon>
        <taxon>Mollusca</taxon>
        <taxon>Bivalvia</taxon>
        <taxon>Autobranchia</taxon>
        <taxon>Heteroconchia</taxon>
        <taxon>Palaeoheterodonta</taxon>
        <taxon>Unionida</taxon>
        <taxon>Unionoidea</taxon>
        <taxon>Unionidae</taxon>
        <taxon>Ambleminae</taxon>
        <taxon>Lampsilini</taxon>
        <taxon>Potamilus</taxon>
    </lineage>
</organism>
<evidence type="ECO:0000313" key="2">
    <source>
        <dbReference type="EMBL" id="KAK3603878.1"/>
    </source>
</evidence>
<dbReference type="AlphaFoldDB" id="A0AAE0T632"/>
<gene>
    <name evidence="2" type="ORF">CHS0354_042884</name>
</gene>
<accession>A0AAE0T632</accession>
<keyword evidence="3" id="KW-1185">Reference proteome</keyword>
<reference evidence="2" key="1">
    <citation type="journal article" date="2021" name="Genome Biol. Evol.">
        <title>A High-Quality Reference Genome for a Parasitic Bivalve with Doubly Uniparental Inheritance (Bivalvia: Unionida).</title>
        <authorList>
            <person name="Smith C.H."/>
        </authorList>
    </citation>
    <scope>NUCLEOTIDE SEQUENCE</scope>
    <source>
        <strain evidence="2">CHS0354</strain>
    </source>
</reference>
<feature type="region of interest" description="Disordered" evidence="1">
    <location>
        <begin position="1"/>
        <end position="20"/>
    </location>
</feature>
<protein>
    <submittedName>
        <fullName evidence="2">Uncharacterized protein</fullName>
    </submittedName>
</protein>
<sequence>MEGNYPTQDHVLHQRGANGGESVTLKNNVVKKAIDTMTDTIAMYHLAKISGGGQFATTQTFNLEWANNLHVHL</sequence>
<proteinExistence type="predicted"/>